<dbReference type="InterPro" id="IPR030395">
    <property type="entry name" value="GP_PDE_dom"/>
</dbReference>
<protein>
    <recommendedName>
        <fullName evidence="9">GP-PDE domain-containing protein</fullName>
    </recommendedName>
</protein>
<dbReference type="eggNOG" id="ENOG502T4C3">
    <property type="taxonomic scope" value="Eukaryota"/>
</dbReference>
<dbReference type="GO" id="GO:0046475">
    <property type="term" value="P:glycerophospholipid catabolic process"/>
    <property type="evidence" value="ECO:0007669"/>
    <property type="project" value="TreeGrafter"/>
</dbReference>
<dbReference type="InterPro" id="IPR052271">
    <property type="entry name" value="GDPD-Related"/>
</dbReference>
<keyword evidence="7" id="KW-0472">Membrane</keyword>
<comment type="similarity">
    <text evidence="2">Belongs to the glycerophosphoryl diester phosphodiesterase family.</text>
</comment>
<evidence type="ECO:0000256" key="7">
    <source>
        <dbReference type="ARBA" id="ARBA00023136"/>
    </source>
</evidence>
<keyword evidence="3" id="KW-0812">Transmembrane</keyword>
<dbReference type="OrthoDB" id="1058301at2759"/>
<dbReference type="GO" id="GO:0005737">
    <property type="term" value="C:cytoplasm"/>
    <property type="evidence" value="ECO:0007669"/>
    <property type="project" value="UniProtKB-ARBA"/>
</dbReference>
<dbReference type="AlphaFoldDB" id="K0T8R8"/>
<feature type="region of interest" description="Disordered" evidence="8">
    <location>
        <begin position="614"/>
        <end position="652"/>
    </location>
</feature>
<name>K0T8R8_THAOC</name>
<sequence length="1021" mass="111738">DFFVANELDSAHRLYVVPYKDVRNRTTVEQQSKACPPTPADEPVIEIDSSAAVAVPQGASELSSLFVRDANPSPRVERPAKVLDAGEILKKDLPVKKNDGQAAKTLNAGTGAELAAALQHRLALDRHGSITQLVPDDCGPGDPCINDITAVPASPGSDNITANNLTVKAKNFNQPAKQRAGTPTGQRPSWTAANVSAATSPNPSANISASGSVSSSQKTVLEWEDFQNLSEEEQEVQAVFFAQRFQVFDSLSDKEVRGALPDAALKMFVKKATNERSHESFRFLKNIHAAALVNAEALRKLVKKGSLWSIPDKRLLSARLLPEVYATNFTGSLASLESGLALLRVLLNVDEDDETQTSVEDTSAAEEDRLEKLKDLDEKIVRGRMDELRWLRSMVESIDPVYVPFLVGHRGFHSVHDRSDVRPLENSLMAYEAAWTNGIHLCECDIALTKDERIILAHDENFQRLGMDPSSPLANRTVRDLTFKELMSLPLKSGARPPLLFDVLRSAAAIGGNAKMIVEIKAGNSEAAGALARMFVRHPRLLDHVAVIMSFDAYIMHNLRMEMNAVYEHLRLSGQRSGQEMASGSPNKMSAYATDESHPLGHATSSIALGSTLPNANNLSTSPNLTPAFTSHRRNMSRNRSNSVSAGGGLGGHNRLDSRDFFGLGQVFDSRADLGLNLNDGKDTETSTPTTFLPMPMHKGKSGIFVRDDHDADEEEKKEGVEEEAIMSFPKLLLITVAETPKEEYELFLDITRPEEVAKVDSWLRGGDGGSLDGLYMQYQKPMLSAEGSRIMRGLASRFDVGIWGANPVPDDWDTFHALVSECHVSYVNSSLPKHFRRKYKRSKSTNTLVMNGILLDPVPNNLELLSRSNPLDPAQTCARRVWMEGLSGVEPVPVPIQEGPPPVRAERDLVPVPQVIPPQQRVGEVQPVRPRDRHAPGEPPVQRRDERPVELVVPVGPAELLDVEGLALEAAADGAGYDLELVYVEVVHGLAYDPAERVLLDPLGVGVLELPRHGGQFTAW</sequence>
<keyword evidence="11" id="KW-1185">Reference proteome</keyword>
<feature type="region of interest" description="Disordered" evidence="8">
    <location>
        <begin position="172"/>
        <end position="211"/>
    </location>
</feature>
<gene>
    <name evidence="10" type="ORF">THAOC_03171</name>
</gene>
<evidence type="ECO:0000259" key="9">
    <source>
        <dbReference type="PROSITE" id="PS51704"/>
    </source>
</evidence>
<dbReference type="PANTHER" id="PTHR42758">
    <property type="entry name" value="PHOSPHATIDYLGLYCEROL PHOSPHOLIPASE C"/>
    <property type="match status" value="1"/>
</dbReference>
<organism evidence="10 11">
    <name type="scientific">Thalassiosira oceanica</name>
    <name type="common">Marine diatom</name>
    <dbReference type="NCBI Taxonomy" id="159749"/>
    <lineage>
        <taxon>Eukaryota</taxon>
        <taxon>Sar</taxon>
        <taxon>Stramenopiles</taxon>
        <taxon>Ochrophyta</taxon>
        <taxon>Bacillariophyta</taxon>
        <taxon>Coscinodiscophyceae</taxon>
        <taxon>Thalassiosirophycidae</taxon>
        <taxon>Thalassiosirales</taxon>
        <taxon>Thalassiosiraceae</taxon>
        <taxon>Thalassiosira</taxon>
    </lineage>
</organism>
<dbReference type="SUPFAM" id="SSF51695">
    <property type="entry name" value="PLC-like phosphodiesterases"/>
    <property type="match status" value="1"/>
</dbReference>
<feature type="compositionally biased region" description="Polar residues" evidence="8">
    <location>
        <begin position="614"/>
        <end position="629"/>
    </location>
</feature>
<dbReference type="GO" id="GO:0008081">
    <property type="term" value="F:phosphoric diester hydrolase activity"/>
    <property type="evidence" value="ECO:0007669"/>
    <property type="project" value="InterPro"/>
</dbReference>
<dbReference type="EMBL" id="AGNL01003126">
    <property type="protein sequence ID" value="EJK75118.1"/>
    <property type="molecule type" value="Genomic_DNA"/>
</dbReference>
<feature type="compositionally biased region" description="Basic and acidic residues" evidence="8">
    <location>
        <begin position="930"/>
        <end position="947"/>
    </location>
</feature>
<dbReference type="GO" id="GO:0016020">
    <property type="term" value="C:membrane"/>
    <property type="evidence" value="ECO:0007669"/>
    <property type="project" value="UniProtKB-SubCell"/>
</dbReference>
<keyword evidence="6" id="KW-0443">Lipid metabolism</keyword>
<feature type="region of interest" description="Disordered" evidence="8">
    <location>
        <begin position="679"/>
        <end position="699"/>
    </location>
</feature>
<evidence type="ECO:0000256" key="3">
    <source>
        <dbReference type="ARBA" id="ARBA00022692"/>
    </source>
</evidence>
<dbReference type="Gene3D" id="3.20.20.190">
    <property type="entry name" value="Phosphatidylinositol (PI) phosphodiesterase"/>
    <property type="match status" value="1"/>
</dbReference>
<comment type="subcellular location">
    <subcellularLocation>
        <location evidence="1">Membrane</location>
    </subcellularLocation>
</comment>
<evidence type="ECO:0000256" key="2">
    <source>
        <dbReference type="ARBA" id="ARBA00007277"/>
    </source>
</evidence>
<feature type="region of interest" description="Disordered" evidence="8">
    <location>
        <begin position="577"/>
        <end position="597"/>
    </location>
</feature>
<dbReference type="PANTHER" id="PTHR42758:SF2">
    <property type="entry name" value="PHOSPHATIDYLGLYCEROL PHOSPHOLIPASE C"/>
    <property type="match status" value="1"/>
</dbReference>
<feature type="compositionally biased region" description="Polar residues" evidence="8">
    <location>
        <begin position="172"/>
        <end position="203"/>
    </location>
</feature>
<feature type="non-terminal residue" evidence="10">
    <location>
        <position position="1"/>
    </location>
</feature>
<reference evidence="10 11" key="1">
    <citation type="journal article" date="2012" name="Genome Biol.">
        <title>Genome and low-iron response of an oceanic diatom adapted to chronic iron limitation.</title>
        <authorList>
            <person name="Lommer M."/>
            <person name="Specht M."/>
            <person name="Roy A.S."/>
            <person name="Kraemer L."/>
            <person name="Andreson R."/>
            <person name="Gutowska M.A."/>
            <person name="Wolf J."/>
            <person name="Bergner S.V."/>
            <person name="Schilhabel M.B."/>
            <person name="Klostermeier U.C."/>
            <person name="Beiko R.G."/>
            <person name="Rosenstiel P."/>
            <person name="Hippler M."/>
            <person name="Laroche J."/>
        </authorList>
    </citation>
    <scope>NUCLEOTIDE SEQUENCE [LARGE SCALE GENOMIC DNA]</scope>
    <source>
        <strain evidence="10 11">CCMP1005</strain>
    </source>
</reference>
<dbReference type="InterPro" id="IPR017946">
    <property type="entry name" value="PLC-like_Pdiesterase_TIM-brl"/>
</dbReference>
<feature type="compositionally biased region" description="Polar residues" evidence="8">
    <location>
        <begin position="577"/>
        <end position="588"/>
    </location>
</feature>
<feature type="region of interest" description="Disordered" evidence="8">
    <location>
        <begin position="921"/>
        <end position="947"/>
    </location>
</feature>
<evidence type="ECO:0000313" key="11">
    <source>
        <dbReference type="Proteomes" id="UP000266841"/>
    </source>
</evidence>
<evidence type="ECO:0000256" key="5">
    <source>
        <dbReference type="ARBA" id="ARBA00022989"/>
    </source>
</evidence>
<proteinExistence type="inferred from homology"/>
<comment type="caution">
    <text evidence="10">The sequence shown here is derived from an EMBL/GenBank/DDBJ whole genome shotgun (WGS) entry which is preliminary data.</text>
</comment>
<evidence type="ECO:0000256" key="4">
    <source>
        <dbReference type="ARBA" id="ARBA00022801"/>
    </source>
</evidence>
<dbReference type="PROSITE" id="PS51704">
    <property type="entry name" value="GP_PDE"/>
    <property type="match status" value="1"/>
</dbReference>
<accession>K0T8R8</accession>
<evidence type="ECO:0000256" key="8">
    <source>
        <dbReference type="SAM" id="MobiDB-lite"/>
    </source>
</evidence>
<dbReference type="Pfam" id="PF03009">
    <property type="entry name" value="GDPD"/>
    <property type="match status" value="1"/>
</dbReference>
<feature type="domain" description="GP-PDE" evidence="9">
    <location>
        <begin position="404"/>
        <end position="560"/>
    </location>
</feature>
<keyword evidence="5" id="KW-1133">Transmembrane helix</keyword>
<evidence type="ECO:0000313" key="10">
    <source>
        <dbReference type="EMBL" id="EJK75118.1"/>
    </source>
</evidence>
<evidence type="ECO:0000256" key="6">
    <source>
        <dbReference type="ARBA" id="ARBA00023098"/>
    </source>
</evidence>
<dbReference type="Proteomes" id="UP000266841">
    <property type="component" value="Unassembled WGS sequence"/>
</dbReference>
<evidence type="ECO:0000256" key="1">
    <source>
        <dbReference type="ARBA" id="ARBA00004370"/>
    </source>
</evidence>
<keyword evidence="4" id="KW-0378">Hydrolase</keyword>